<reference evidence="4 5" key="1">
    <citation type="journal article" date="2016" name="Nat. Commun.">
        <title>Thousands of microbial genomes shed light on interconnected biogeochemical processes in an aquifer system.</title>
        <authorList>
            <person name="Anantharaman K."/>
            <person name="Brown C.T."/>
            <person name="Hug L.A."/>
            <person name="Sharon I."/>
            <person name="Castelle C.J."/>
            <person name="Probst A.J."/>
            <person name="Thomas B.C."/>
            <person name="Singh A."/>
            <person name="Wilkins M.J."/>
            <person name="Karaoz U."/>
            <person name="Brodie E.L."/>
            <person name="Williams K.H."/>
            <person name="Hubbard S.S."/>
            <person name="Banfield J.F."/>
        </authorList>
    </citation>
    <scope>NUCLEOTIDE SEQUENCE [LARGE SCALE GENOMIC DNA]</scope>
</reference>
<comment type="caution">
    <text evidence="4">The sequence shown here is derived from an EMBL/GenBank/DDBJ whole genome shotgun (WGS) entry which is preliminary data.</text>
</comment>
<dbReference type="InterPro" id="IPR011006">
    <property type="entry name" value="CheY-like_superfamily"/>
</dbReference>
<dbReference type="EMBL" id="MHTM01000046">
    <property type="protein sequence ID" value="OHA60754.1"/>
    <property type="molecule type" value="Genomic_DNA"/>
</dbReference>
<accession>A0A1G2QJC7</accession>
<dbReference type="SMART" id="SM00448">
    <property type="entry name" value="REC"/>
    <property type="match status" value="1"/>
</dbReference>
<dbReference type="SUPFAM" id="SSF52172">
    <property type="entry name" value="CheY-like"/>
    <property type="match status" value="1"/>
</dbReference>
<feature type="modified residue" description="4-aspartylphosphate" evidence="2">
    <location>
        <position position="41"/>
    </location>
</feature>
<dbReference type="InterPro" id="IPR001789">
    <property type="entry name" value="Sig_transdc_resp-reg_receiver"/>
</dbReference>
<sequence>DFVFTHQVQYEAEGFEVVSALDGATGIKMAEEEKPDLITLDLMMEPMDGFETFDKLKLNPATADIPVVILTNVTRVGIYDEFMDKGATAFCEKSDYSPKQLAEKIKEILQ</sequence>
<dbReference type="AlphaFoldDB" id="A0A1G2QJC7"/>
<evidence type="ECO:0000259" key="3">
    <source>
        <dbReference type="PROSITE" id="PS50110"/>
    </source>
</evidence>
<dbReference type="PANTHER" id="PTHR44591:SF3">
    <property type="entry name" value="RESPONSE REGULATORY DOMAIN-CONTAINING PROTEIN"/>
    <property type="match status" value="1"/>
</dbReference>
<feature type="non-terminal residue" evidence="4">
    <location>
        <position position="1"/>
    </location>
</feature>
<dbReference type="PANTHER" id="PTHR44591">
    <property type="entry name" value="STRESS RESPONSE REGULATOR PROTEIN 1"/>
    <property type="match status" value="1"/>
</dbReference>
<gene>
    <name evidence="4" type="ORF">A2556_00830</name>
</gene>
<evidence type="ECO:0000313" key="5">
    <source>
        <dbReference type="Proteomes" id="UP000177140"/>
    </source>
</evidence>
<feature type="domain" description="Response regulatory" evidence="3">
    <location>
        <begin position="1"/>
        <end position="108"/>
    </location>
</feature>
<organism evidence="4 5">
    <name type="scientific">Candidatus Vogelbacteria bacterium RIFOXYD2_FULL_44_9</name>
    <dbReference type="NCBI Taxonomy" id="1802441"/>
    <lineage>
        <taxon>Bacteria</taxon>
        <taxon>Candidatus Vogeliibacteriota</taxon>
    </lineage>
</organism>
<dbReference type="Pfam" id="PF00072">
    <property type="entry name" value="Response_reg"/>
    <property type="match status" value="1"/>
</dbReference>
<name>A0A1G2QJC7_9BACT</name>
<dbReference type="GO" id="GO:0000160">
    <property type="term" value="P:phosphorelay signal transduction system"/>
    <property type="evidence" value="ECO:0007669"/>
    <property type="project" value="InterPro"/>
</dbReference>
<dbReference type="Proteomes" id="UP000177140">
    <property type="component" value="Unassembled WGS sequence"/>
</dbReference>
<dbReference type="Gene3D" id="3.40.50.2300">
    <property type="match status" value="1"/>
</dbReference>
<dbReference type="PROSITE" id="PS50110">
    <property type="entry name" value="RESPONSE_REGULATORY"/>
    <property type="match status" value="1"/>
</dbReference>
<dbReference type="InterPro" id="IPR050595">
    <property type="entry name" value="Bact_response_regulator"/>
</dbReference>
<keyword evidence="1 2" id="KW-0597">Phosphoprotein</keyword>
<protein>
    <recommendedName>
        <fullName evidence="3">Response regulatory domain-containing protein</fullName>
    </recommendedName>
</protein>
<evidence type="ECO:0000313" key="4">
    <source>
        <dbReference type="EMBL" id="OHA60754.1"/>
    </source>
</evidence>
<evidence type="ECO:0000256" key="2">
    <source>
        <dbReference type="PROSITE-ProRule" id="PRU00169"/>
    </source>
</evidence>
<evidence type="ECO:0000256" key="1">
    <source>
        <dbReference type="ARBA" id="ARBA00022553"/>
    </source>
</evidence>
<proteinExistence type="predicted"/>